<comment type="caution">
    <text evidence="1">The sequence shown here is derived from an EMBL/GenBank/DDBJ whole genome shotgun (WGS) entry which is preliminary data.</text>
</comment>
<organism evidence="1 2">
    <name type="scientific">Suillus discolor</name>
    <dbReference type="NCBI Taxonomy" id="1912936"/>
    <lineage>
        <taxon>Eukaryota</taxon>
        <taxon>Fungi</taxon>
        <taxon>Dikarya</taxon>
        <taxon>Basidiomycota</taxon>
        <taxon>Agaricomycotina</taxon>
        <taxon>Agaricomycetes</taxon>
        <taxon>Agaricomycetidae</taxon>
        <taxon>Boletales</taxon>
        <taxon>Suillineae</taxon>
        <taxon>Suillaceae</taxon>
        <taxon>Suillus</taxon>
    </lineage>
</organism>
<accession>A0A9P7F9J4</accession>
<evidence type="ECO:0000313" key="1">
    <source>
        <dbReference type="EMBL" id="KAG2110000.1"/>
    </source>
</evidence>
<gene>
    <name evidence="1" type="ORF">F5147DRAFT_652170</name>
</gene>
<evidence type="ECO:0000313" key="2">
    <source>
        <dbReference type="Proteomes" id="UP000823399"/>
    </source>
</evidence>
<dbReference type="EMBL" id="JABBWM010000022">
    <property type="protein sequence ID" value="KAG2110000.1"/>
    <property type="molecule type" value="Genomic_DNA"/>
</dbReference>
<dbReference type="GeneID" id="64695860"/>
<dbReference type="OrthoDB" id="2660627at2759"/>
<protein>
    <submittedName>
        <fullName evidence="1">Uncharacterized protein</fullName>
    </submittedName>
</protein>
<name>A0A9P7F9J4_9AGAM</name>
<dbReference type="Proteomes" id="UP000823399">
    <property type="component" value="Unassembled WGS sequence"/>
</dbReference>
<proteinExistence type="predicted"/>
<dbReference type="Gene3D" id="3.60.130.30">
    <property type="match status" value="1"/>
</dbReference>
<keyword evidence="2" id="KW-1185">Reference proteome</keyword>
<sequence>MISHEYWESYHKQLGALDLACHPTSFIPRDWALNVADIASEWVEQQFAAHIAGRPLVPALLELDPETMVACGQLASVLAEAYQHPVKLDIDVIRYNEVLAKRELGLNDSHEEALLAKFPPAERLVLEHPSVVIDAGYWIILWYLLGALNWSVQRDMYTATIGMGNLLKQSITSGKTSTGQASKWRTHATNFYASQEPQLKPGCINISPCWFQQGHERHGPPPVNPEDGFMPEVSATLKGNRSLLVIRDMQRPGLVSSAALRVMHPQLYRASISTHVELGHWVAKQGLDDMCRFLQHWTSIYTGAAIMCNRKSLSHQDPKCPPEGFDILTCIGSYGHGVMQLTNLGIELAYDPGVMVGYSGRLVRHGVQVAEGDRIVWAWFMCDSVHNYAWTPRTEYAKYNLVDFAIYHLAQYNQADFIRYRTL</sequence>
<reference evidence="1" key="1">
    <citation type="journal article" date="2020" name="New Phytol.">
        <title>Comparative genomics reveals dynamic genome evolution in host specialist ectomycorrhizal fungi.</title>
        <authorList>
            <person name="Lofgren L.A."/>
            <person name="Nguyen N.H."/>
            <person name="Vilgalys R."/>
            <person name="Ruytinx J."/>
            <person name="Liao H.L."/>
            <person name="Branco S."/>
            <person name="Kuo A."/>
            <person name="LaButti K."/>
            <person name="Lipzen A."/>
            <person name="Andreopoulos W."/>
            <person name="Pangilinan J."/>
            <person name="Riley R."/>
            <person name="Hundley H."/>
            <person name="Na H."/>
            <person name="Barry K."/>
            <person name="Grigoriev I.V."/>
            <person name="Stajich J.E."/>
            <person name="Kennedy P.G."/>
        </authorList>
    </citation>
    <scope>NUCLEOTIDE SEQUENCE</scope>
    <source>
        <strain evidence="1">FC423</strain>
    </source>
</reference>
<dbReference type="RefSeq" id="XP_041293868.1">
    <property type="nucleotide sequence ID" value="XM_041433601.1"/>
</dbReference>
<dbReference type="AlphaFoldDB" id="A0A9P7F9J4"/>